<keyword evidence="1" id="KW-1133">Transmembrane helix</keyword>
<evidence type="ECO:0000313" key="3">
    <source>
        <dbReference type="Proteomes" id="UP001232148"/>
    </source>
</evidence>
<name>A0AAD9HED9_9PEZI</name>
<evidence type="ECO:0000313" key="2">
    <source>
        <dbReference type="EMBL" id="KAK2027541.1"/>
    </source>
</evidence>
<keyword evidence="3" id="KW-1185">Reference proteome</keyword>
<protein>
    <submittedName>
        <fullName evidence="2">Uncharacterized protein</fullName>
    </submittedName>
</protein>
<accession>A0AAD9HED9</accession>
<keyword evidence="1" id="KW-0812">Transmembrane</keyword>
<dbReference type="AlphaFoldDB" id="A0AAD9HED9"/>
<evidence type="ECO:0000256" key="1">
    <source>
        <dbReference type="SAM" id="Phobius"/>
    </source>
</evidence>
<dbReference type="EMBL" id="MU842893">
    <property type="protein sequence ID" value="KAK2027541.1"/>
    <property type="molecule type" value="Genomic_DNA"/>
</dbReference>
<feature type="transmembrane region" description="Helical" evidence="1">
    <location>
        <begin position="121"/>
        <end position="139"/>
    </location>
</feature>
<organism evidence="2 3">
    <name type="scientific">Colletotrichum zoysiae</name>
    <dbReference type="NCBI Taxonomy" id="1216348"/>
    <lineage>
        <taxon>Eukaryota</taxon>
        <taxon>Fungi</taxon>
        <taxon>Dikarya</taxon>
        <taxon>Ascomycota</taxon>
        <taxon>Pezizomycotina</taxon>
        <taxon>Sordariomycetes</taxon>
        <taxon>Hypocreomycetidae</taxon>
        <taxon>Glomerellales</taxon>
        <taxon>Glomerellaceae</taxon>
        <taxon>Colletotrichum</taxon>
        <taxon>Colletotrichum graminicola species complex</taxon>
    </lineage>
</organism>
<proteinExistence type="predicted"/>
<comment type="caution">
    <text evidence="2">The sequence shown here is derived from an EMBL/GenBank/DDBJ whole genome shotgun (WGS) entry which is preliminary data.</text>
</comment>
<sequence length="141" mass="16023">MAVPSSMLDFNRLAQNVPTSRMPTKLQAARPCDRRFRCMLPWEILGFLLRRAKGNGGDRDIGCNGGQSRQLWKRRVFFLSFRPLSVSVPARAKRCAQEVPRPNCWVWPGVSGSKSTNIQTWPLITFVLGMYLYLLHVAGSR</sequence>
<reference evidence="2" key="1">
    <citation type="submission" date="2021-06" db="EMBL/GenBank/DDBJ databases">
        <title>Comparative genomics, transcriptomics and evolutionary studies reveal genomic signatures of adaptation to plant cell wall in hemibiotrophic fungi.</title>
        <authorList>
            <consortium name="DOE Joint Genome Institute"/>
            <person name="Baroncelli R."/>
            <person name="Diaz J.F."/>
            <person name="Benocci T."/>
            <person name="Peng M."/>
            <person name="Battaglia E."/>
            <person name="Haridas S."/>
            <person name="Andreopoulos W."/>
            <person name="Labutti K."/>
            <person name="Pangilinan J."/>
            <person name="Floch G.L."/>
            <person name="Makela M.R."/>
            <person name="Henrissat B."/>
            <person name="Grigoriev I.V."/>
            <person name="Crouch J.A."/>
            <person name="De Vries R.P."/>
            <person name="Sukno S.A."/>
            <person name="Thon M.R."/>
        </authorList>
    </citation>
    <scope>NUCLEOTIDE SEQUENCE</scope>
    <source>
        <strain evidence="2">MAFF235873</strain>
    </source>
</reference>
<gene>
    <name evidence="2" type="ORF">LX32DRAFT_435667</name>
</gene>
<dbReference type="Proteomes" id="UP001232148">
    <property type="component" value="Unassembled WGS sequence"/>
</dbReference>
<keyword evidence="1" id="KW-0472">Membrane</keyword>